<proteinExistence type="predicted"/>
<dbReference type="EMBL" id="AP023354">
    <property type="protein sequence ID" value="BCJ31699.1"/>
    <property type="molecule type" value="Genomic_DNA"/>
</dbReference>
<evidence type="ECO:0000313" key="2">
    <source>
        <dbReference type="Proteomes" id="UP000680750"/>
    </source>
</evidence>
<keyword evidence="2" id="KW-1185">Reference proteome</keyword>
<reference evidence="1" key="1">
    <citation type="submission" date="2020-08" db="EMBL/GenBank/DDBJ databases">
        <title>Whole genome shotgun sequence of Actinocatenispora sera NBRC 101916.</title>
        <authorList>
            <person name="Komaki H."/>
            <person name="Tamura T."/>
        </authorList>
    </citation>
    <scope>NUCLEOTIDE SEQUENCE</scope>
    <source>
        <strain evidence="1">NBRC 101916</strain>
    </source>
</reference>
<accession>A0A810L8Z1</accession>
<organism evidence="1 2">
    <name type="scientific">Actinocatenispora sera</name>
    <dbReference type="NCBI Taxonomy" id="390989"/>
    <lineage>
        <taxon>Bacteria</taxon>
        <taxon>Bacillati</taxon>
        <taxon>Actinomycetota</taxon>
        <taxon>Actinomycetes</taxon>
        <taxon>Micromonosporales</taxon>
        <taxon>Micromonosporaceae</taxon>
        <taxon>Actinocatenispora</taxon>
    </lineage>
</organism>
<sequence length="110" mass="12194">MSYWLDARGWTTQLYPHDAPAQTGPAKEPSARPGWAIVAPHRSVAVPDGVRRSFRVALRPFRLDRAAPYGNPHKPPRQPIGTACRVARPLAIGYQRTTPCNQSRLLIADT</sequence>
<dbReference type="AlphaFoldDB" id="A0A810L8Z1"/>
<name>A0A810L8Z1_9ACTN</name>
<protein>
    <submittedName>
        <fullName evidence="1">Uncharacterized protein</fullName>
    </submittedName>
</protein>
<dbReference type="Proteomes" id="UP000680750">
    <property type="component" value="Chromosome"/>
</dbReference>
<evidence type="ECO:0000313" key="1">
    <source>
        <dbReference type="EMBL" id="BCJ31699.1"/>
    </source>
</evidence>
<dbReference type="KEGG" id="aser:Asera_58070"/>
<gene>
    <name evidence="1" type="ORF">Asera_58070</name>
</gene>